<feature type="domain" description="SH3" evidence="4">
    <location>
        <begin position="28"/>
        <end position="96"/>
    </location>
</feature>
<dbReference type="EMBL" id="KN881692">
    <property type="protein sequence ID" value="KIY50088.1"/>
    <property type="molecule type" value="Genomic_DNA"/>
</dbReference>
<proteinExistence type="predicted"/>
<dbReference type="Gene3D" id="2.30.30.700">
    <property type="entry name" value="SLA1 homology domain 1"/>
    <property type="match status" value="1"/>
</dbReference>
<dbReference type="InterPro" id="IPR036028">
    <property type="entry name" value="SH3-like_dom_sf"/>
</dbReference>
<dbReference type="SMART" id="SM00326">
    <property type="entry name" value="SH3"/>
    <property type="match status" value="3"/>
</dbReference>
<accession>A0A0D7AGX0</accession>
<organism evidence="5 6">
    <name type="scientific">Fistulina hepatica ATCC 64428</name>
    <dbReference type="NCBI Taxonomy" id="1128425"/>
    <lineage>
        <taxon>Eukaryota</taxon>
        <taxon>Fungi</taxon>
        <taxon>Dikarya</taxon>
        <taxon>Basidiomycota</taxon>
        <taxon>Agaricomycotina</taxon>
        <taxon>Agaricomycetes</taxon>
        <taxon>Agaricomycetidae</taxon>
        <taxon>Agaricales</taxon>
        <taxon>Fistulinaceae</taxon>
        <taxon>Fistulina</taxon>
    </lineage>
</organism>
<evidence type="ECO:0000313" key="5">
    <source>
        <dbReference type="EMBL" id="KIY50088.1"/>
    </source>
</evidence>
<evidence type="ECO:0000256" key="1">
    <source>
        <dbReference type="ARBA" id="ARBA00022443"/>
    </source>
</evidence>
<dbReference type="InterPro" id="IPR007131">
    <property type="entry name" value="SHD1"/>
</dbReference>
<feature type="region of interest" description="Disordered" evidence="3">
    <location>
        <begin position="418"/>
        <end position="528"/>
    </location>
</feature>
<evidence type="ECO:0000313" key="6">
    <source>
        <dbReference type="Proteomes" id="UP000054144"/>
    </source>
</evidence>
<evidence type="ECO:0000256" key="2">
    <source>
        <dbReference type="PROSITE-ProRule" id="PRU00192"/>
    </source>
</evidence>
<keyword evidence="1 2" id="KW-0728">SH3 domain</keyword>
<evidence type="ECO:0000259" key="4">
    <source>
        <dbReference type="PROSITE" id="PS50002"/>
    </source>
</evidence>
<protein>
    <submittedName>
        <fullName evidence="5">SHD1-domain-containing protein</fullName>
    </submittedName>
</protein>
<dbReference type="CDD" id="cd11773">
    <property type="entry name" value="SH3_Sla1p_1"/>
    <property type="match status" value="1"/>
</dbReference>
<sequence length="594" mass="65927">MQCGALHCFHADYDRKQRFSISSSTVDQYLAVLKASYDYQPQPGADDEIAIKEDPLLFLVERVDDDWWKVKVKGDNLDEDSPVGLVPAAYVEPVSASSDLRQRIPTSVVRAVYDYATNAPGELTVVEDDVLYVFDTEDEGQRVQSKAGDKAGYVPGNYVEAITEEEAEAGLNTSTRPIVWRTRGASAADPTLTWAISEVDKKGKKKKGTLGVGNGSFFFASESDKGPVRKWSTKQVDLVAIEKHKRLHVAIVDGDGTPVELHFHTGGKEIADAIQEKLEASKALAVEADAQMMGEITGKTSHEQMDHGVDDIELDKRLDQIEVPALPPPARKPTAHFSSAEPVIILAPIDDEEEEVEVDEGDHVMAAYDFHADGDDELSVVENETLVVLEKDGEWWKCRNALGAEGVVPTSYLEVIHDPSQTTSVPDLQDAQRKKEEELRRREEELSRREQEQRAREEERKRKQMEQQERAKAMVKERQEVEVCGHTNSLPPKADATGGSHVSRPSMNGGGRRSGEVPREGPDPNRTRIWHDRTGQFRVEAAFLGMTNGKIRLHEVNGVVVEVPEGKMSLDDMRYIECLTNGNSSPSTSNPKPL</sequence>
<keyword evidence="6" id="KW-1185">Reference proteome</keyword>
<dbReference type="Pfam" id="PF24081">
    <property type="entry name" value="PH_SLA1"/>
    <property type="match status" value="1"/>
</dbReference>
<feature type="compositionally biased region" description="Basic and acidic residues" evidence="3">
    <location>
        <begin position="430"/>
        <end position="483"/>
    </location>
</feature>
<dbReference type="PROSITE" id="PS50002">
    <property type="entry name" value="SH3"/>
    <property type="match status" value="3"/>
</dbReference>
<dbReference type="InterPro" id="IPR035800">
    <property type="entry name" value="Sla1_SH3_1"/>
</dbReference>
<dbReference type="Pfam" id="PF07653">
    <property type="entry name" value="SH3_2"/>
    <property type="match status" value="1"/>
</dbReference>
<feature type="domain" description="SH3" evidence="4">
    <location>
        <begin position="359"/>
        <end position="418"/>
    </location>
</feature>
<evidence type="ECO:0000256" key="3">
    <source>
        <dbReference type="SAM" id="MobiDB-lite"/>
    </source>
</evidence>
<dbReference type="PRINTS" id="PR00452">
    <property type="entry name" value="SH3DOMAIN"/>
</dbReference>
<dbReference type="PANTHER" id="PTHR15735:SF21">
    <property type="entry name" value="PROTEIN NERVOUS WRECK"/>
    <property type="match status" value="1"/>
</dbReference>
<reference evidence="5 6" key="1">
    <citation type="journal article" date="2015" name="Fungal Genet. Biol.">
        <title>Evolution of novel wood decay mechanisms in Agaricales revealed by the genome sequences of Fistulina hepatica and Cylindrobasidium torrendii.</title>
        <authorList>
            <person name="Floudas D."/>
            <person name="Held B.W."/>
            <person name="Riley R."/>
            <person name="Nagy L.G."/>
            <person name="Koehler G."/>
            <person name="Ransdell A.S."/>
            <person name="Younus H."/>
            <person name="Chow J."/>
            <person name="Chiniquy J."/>
            <person name="Lipzen A."/>
            <person name="Tritt A."/>
            <person name="Sun H."/>
            <person name="Haridas S."/>
            <person name="LaButti K."/>
            <person name="Ohm R.A."/>
            <person name="Kues U."/>
            <person name="Blanchette R.A."/>
            <person name="Grigoriev I.V."/>
            <person name="Minto R.E."/>
            <person name="Hibbett D.S."/>
        </authorList>
    </citation>
    <scope>NUCLEOTIDE SEQUENCE [LARGE SCALE GENOMIC DNA]</scope>
    <source>
        <strain evidence="5 6">ATCC 64428</strain>
    </source>
</reference>
<dbReference type="SUPFAM" id="SSF50044">
    <property type="entry name" value="SH3-domain"/>
    <property type="match status" value="3"/>
</dbReference>
<dbReference type="InterPro" id="IPR001452">
    <property type="entry name" value="SH3_domain"/>
</dbReference>
<dbReference type="PANTHER" id="PTHR15735">
    <property type="entry name" value="FCH AND DOUBLE SH3 DOMAINS PROTEIN"/>
    <property type="match status" value="1"/>
</dbReference>
<dbReference type="Pfam" id="PF00018">
    <property type="entry name" value="SH3_1"/>
    <property type="match status" value="2"/>
</dbReference>
<dbReference type="Pfam" id="PF03983">
    <property type="entry name" value="SHD1"/>
    <property type="match status" value="1"/>
</dbReference>
<dbReference type="GO" id="GO:0008092">
    <property type="term" value="F:cytoskeletal protein binding"/>
    <property type="evidence" value="ECO:0007669"/>
    <property type="project" value="InterPro"/>
</dbReference>
<gene>
    <name evidence="5" type="ORF">FISHEDRAFT_57720</name>
</gene>
<dbReference type="Proteomes" id="UP000054144">
    <property type="component" value="Unassembled WGS sequence"/>
</dbReference>
<name>A0A0D7AGX0_9AGAR</name>
<dbReference type="GO" id="GO:0042802">
    <property type="term" value="F:identical protein binding"/>
    <property type="evidence" value="ECO:0007669"/>
    <property type="project" value="InterPro"/>
</dbReference>
<dbReference type="AlphaFoldDB" id="A0A0D7AGX0"/>
<dbReference type="GO" id="GO:0043130">
    <property type="term" value="F:ubiquitin binding"/>
    <property type="evidence" value="ECO:0007669"/>
    <property type="project" value="InterPro"/>
</dbReference>
<dbReference type="GO" id="GO:0030674">
    <property type="term" value="F:protein-macromolecule adaptor activity"/>
    <property type="evidence" value="ECO:0007669"/>
    <property type="project" value="InterPro"/>
</dbReference>
<feature type="compositionally biased region" description="Basic and acidic residues" evidence="3">
    <location>
        <begin position="513"/>
        <end position="528"/>
    </location>
</feature>
<feature type="domain" description="SH3" evidence="4">
    <location>
        <begin position="104"/>
        <end position="164"/>
    </location>
</feature>
<dbReference type="OrthoDB" id="5971719at2759"/>
<dbReference type="InterPro" id="IPR056996">
    <property type="entry name" value="PH_SLA1"/>
</dbReference>
<dbReference type="Gene3D" id="2.30.30.40">
    <property type="entry name" value="SH3 Domains"/>
    <property type="match status" value="3"/>
</dbReference>
<feature type="non-terminal residue" evidence="5">
    <location>
        <position position="594"/>
    </location>
</feature>